<evidence type="ECO:0000313" key="8">
    <source>
        <dbReference type="Proteomes" id="UP000694580"/>
    </source>
</evidence>
<name>A0AAY4ADI3_9TELE</name>
<dbReference type="PANTHER" id="PTHR23088">
    <property type="entry name" value="NITRILASE-RELATED"/>
    <property type="match status" value="1"/>
</dbReference>
<accession>A0AAY4ADI3</accession>
<sequence>MCLSQNTESLTVINVVLGIDLDNVDQIERSTVRLDSAAVSRPIFFRRLSTSCTQRVQRPPASPRHKTLMLVLRTFLRNRGQFASRRSFRDKENCLVQSRMCSTHPKAAVCQMTATPDKEANFSVCRDLVERAKAAGASVVFLPEGFDYIGSSREETLDLSESLAGETMGRHRQLARELGVWLSLGGFHERGENWGADRRIYNSHVVINTQGEIVSIYRKGHLFDVELTGRGVSLKESAFTIPGPRLAPPVQTPVGKVGLGVCYDLRFPELSSALQRHGAEILTYPSAFTVATGSAHWEVLLRARAIETQCFVFAAAQVGRHHGKRASYGHALAVDPWGVVLADCGGAEAGVAVVEVDLQRLWDARRDMPVQQHRREPQFYCSLD</sequence>
<reference evidence="7" key="3">
    <citation type="submission" date="2025-09" db="UniProtKB">
        <authorList>
            <consortium name="Ensembl"/>
        </authorList>
    </citation>
    <scope>IDENTIFICATION</scope>
</reference>
<reference evidence="7 8" key="1">
    <citation type="submission" date="2020-06" db="EMBL/GenBank/DDBJ databases">
        <authorList>
            <consortium name="Wellcome Sanger Institute Data Sharing"/>
        </authorList>
    </citation>
    <scope>NUCLEOTIDE SEQUENCE [LARGE SCALE GENOMIC DNA]</scope>
</reference>
<keyword evidence="2" id="KW-0378">Hydrolase</keyword>
<gene>
    <name evidence="7" type="primary">NIT1</name>
</gene>
<dbReference type="FunFam" id="3.60.110.10:FF:000005">
    <property type="entry name" value="nitrilase homolog 1 isoform X1"/>
    <property type="match status" value="1"/>
</dbReference>
<dbReference type="InterPro" id="IPR045254">
    <property type="entry name" value="Nit1/2_C-N_Hydrolase"/>
</dbReference>
<evidence type="ECO:0000256" key="2">
    <source>
        <dbReference type="ARBA" id="ARBA00022801"/>
    </source>
</evidence>
<dbReference type="Pfam" id="PF00795">
    <property type="entry name" value="CN_hydrolase"/>
    <property type="match status" value="1"/>
</dbReference>
<proteinExistence type="inferred from homology"/>
<dbReference type="CDD" id="cd07572">
    <property type="entry name" value="nit"/>
    <property type="match status" value="1"/>
</dbReference>
<dbReference type="GO" id="GO:0110050">
    <property type="term" value="F:deaminated glutathione amidase activity"/>
    <property type="evidence" value="ECO:0007669"/>
    <property type="project" value="UniProtKB-EC"/>
</dbReference>
<comment type="similarity">
    <text evidence="1">Belongs to the carbon-nitrogen hydrolase superfamily. NIT1/NIT2 family.</text>
</comment>
<protein>
    <recommendedName>
        <fullName evidence="4">Deaminated glutathione amidase</fullName>
        <ecNumber evidence="3">3.5.1.128</ecNumber>
    </recommendedName>
    <alternativeName>
        <fullName evidence="5">Nitrilase homolog 1</fullName>
    </alternativeName>
</protein>
<evidence type="ECO:0000256" key="1">
    <source>
        <dbReference type="ARBA" id="ARBA00010613"/>
    </source>
</evidence>
<dbReference type="GeneTree" id="ENSGT00550000075099"/>
<evidence type="ECO:0000256" key="4">
    <source>
        <dbReference type="ARBA" id="ARBA00074513"/>
    </source>
</evidence>
<dbReference type="AlphaFoldDB" id="A0AAY4ADI3"/>
<feature type="domain" description="CN hydrolase" evidence="6">
    <location>
        <begin position="105"/>
        <end position="358"/>
    </location>
</feature>
<dbReference type="Ensembl" id="ENSDCDT00010007228.1">
    <property type="protein sequence ID" value="ENSDCDP00010006992.1"/>
    <property type="gene ID" value="ENSDCDG00010003004.1"/>
</dbReference>
<dbReference type="InterPro" id="IPR001110">
    <property type="entry name" value="UPF0012_CS"/>
</dbReference>
<dbReference type="PANTHER" id="PTHR23088:SF27">
    <property type="entry name" value="DEAMINATED GLUTATHIONE AMIDASE"/>
    <property type="match status" value="1"/>
</dbReference>
<dbReference type="EC" id="3.5.1.128" evidence="3"/>
<keyword evidence="8" id="KW-1185">Reference proteome</keyword>
<dbReference type="Proteomes" id="UP000694580">
    <property type="component" value="Chromosome 1"/>
</dbReference>
<dbReference type="PROSITE" id="PS01227">
    <property type="entry name" value="UPF0012"/>
    <property type="match status" value="1"/>
</dbReference>
<dbReference type="SUPFAM" id="SSF56317">
    <property type="entry name" value="Carbon-nitrogen hydrolase"/>
    <property type="match status" value="1"/>
</dbReference>
<organism evidence="7 8">
    <name type="scientific">Denticeps clupeoides</name>
    <name type="common">denticle herring</name>
    <dbReference type="NCBI Taxonomy" id="299321"/>
    <lineage>
        <taxon>Eukaryota</taxon>
        <taxon>Metazoa</taxon>
        <taxon>Chordata</taxon>
        <taxon>Craniata</taxon>
        <taxon>Vertebrata</taxon>
        <taxon>Euteleostomi</taxon>
        <taxon>Actinopterygii</taxon>
        <taxon>Neopterygii</taxon>
        <taxon>Teleostei</taxon>
        <taxon>Clupei</taxon>
        <taxon>Clupeiformes</taxon>
        <taxon>Denticipitoidei</taxon>
        <taxon>Denticipitidae</taxon>
        <taxon>Denticeps</taxon>
    </lineage>
</organism>
<reference evidence="7" key="2">
    <citation type="submission" date="2025-08" db="UniProtKB">
        <authorList>
            <consortium name="Ensembl"/>
        </authorList>
    </citation>
    <scope>IDENTIFICATION</scope>
</reference>
<evidence type="ECO:0000256" key="3">
    <source>
        <dbReference type="ARBA" id="ARBA00066912"/>
    </source>
</evidence>
<evidence type="ECO:0000256" key="5">
    <source>
        <dbReference type="ARBA" id="ARBA00080297"/>
    </source>
</evidence>
<dbReference type="InterPro" id="IPR003010">
    <property type="entry name" value="C-N_Hydrolase"/>
</dbReference>
<dbReference type="Gene3D" id="3.60.110.10">
    <property type="entry name" value="Carbon-nitrogen hydrolase"/>
    <property type="match status" value="1"/>
</dbReference>
<evidence type="ECO:0000259" key="6">
    <source>
        <dbReference type="PROSITE" id="PS50263"/>
    </source>
</evidence>
<dbReference type="InterPro" id="IPR036526">
    <property type="entry name" value="C-N_Hydrolase_sf"/>
</dbReference>
<dbReference type="PROSITE" id="PS50263">
    <property type="entry name" value="CN_HYDROLASE"/>
    <property type="match status" value="1"/>
</dbReference>
<evidence type="ECO:0000313" key="7">
    <source>
        <dbReference type="Ensembl" id="ENSDCDP00010006992.1"/>
    </source>
</evidence>